<dbReference type="SUPFAM" id="SSF50978">
    <property type="entry name" value="WD40 repeat-like"/>
    <property type="match status" value="1"/>
</dbReference>
<evidence type="ECO:0000256" key="2">
    <source>
        <dbReference type="ARBA" id="ARBA00022737"/>
    </source>
</evidence>
<feature type="compositionally biased region" description="Basic and acidic residues" evidence="4">
    <location>
        <begin position="1042"/>
        <end position="1054"/>
    </location>
</feature>
<feature type="region of interest" description="Disordered" evidence="4">
    <location>
        <begin position="1663"/>
        <end position="1744"/>
    </location>
</feature>
<proteinExistence type="inferred from homology"/>
<feature type="region of interest" description="Disordered" evidence="4">
    <location>
        <begin position="1825"/>
        <end position="1912"/>
    </location>
</feature>
<protein>
    <submittedName>
        <fullName evidence="5">Uncharacterized protein</fullName>
    </submittedName>
</protein>
<feature type="region of interest" description="Disordered" evidence="4">
    <location>
        <begin position="2007"/>
        <end position="2100"/>
    </location>
</feature>
<feature type="compositionally biased region" description="Basic and acidic residues" evidence="4">
    <location>
        <begin position="823"/>
        <end position="832"/>
    </location>
</feature>
<keyword evidence="1" id="KW-0853">WD repeat</keyword>
<feature type="compositionally biased region" description="Acidic residues" evidence="4">
    <location>
        <begin position="271"/>
        <end position="283"/>
    </location>
</feature>
<dbReference type="Proteomes" id="UP000244488">
    <property type="component" value="Unassembled WGS sequence"/>
</dbReference>
<feature type="compositionally biased region" description="Basic and acidic residues" evidence="4">
    <location>
        <begin position="560"/>
        <end position="577"/>
    </location>
</feature>
<feature type="compositionally biased region" description="Basic and acidic residues" evidence="4">
    <location>
        <begin position="2079"/>
        <end position="2097"/>
    </location>
</feature>
<feature type="region of interest" description="Disordered" evidence="4">
    <location>
        <begin position="1"/>
        <end position="55"/>
    </location>
</feature>
<dbReference type="EMBL" id="AFHV02002152">
    <property type="protein sequence ID" value="PUA87197.1"/>
    <property type="molecule type" value="Genomic_DNA"/>
</dbReference>
<dbReference type="InterPro" id="IPR015943">
    <property type="entry name" value="WD40/YVTN_repeat-like_dom_sf"/>
</dbReference>
<feature type="compositionally biased region" description="Basic and acidic residues" evidence="4">
    <location>
        <begin position="1718"/>
        <end position="1744"/>
    </location>
</feature>
<gene>
    <name evidence="5" type="ORF">TGBR9_242700</name>
</gene>
<evidence type="ECO:0000256" key="4">
    <source>
        <dbReference type="SAM" id="MobiDB-lite"/>
    </source>
</evidence>
<organism evidence="5 6">
    <name type="scientific">Toxoplasma gondii TgCATBr9</name>
    <dbReference type="NCBI Taxonomy" id="943120"/>
    <lineage>
        <taxon>Eukaryota</taxon>
        <taxon>Sar</taxon>
        <taxon>Alveolata</taxon>
        <taxon>Apicomplexa</taxon>
        <taxon>Conoidasida</taxon>
        <taxon>Coccidia</taxon>
        <taxon>Eucoccidiorida</taxon>
        <taxon>Eimeriorina</taxon>
        <taxon>Sarcocystidae</taxon>
        <taxon>Toxoplasma</taxon>
    </lineage>
</organism>
<feature type="compositionally biased region" description="Basic and acidic residues" evidence="4">
    <location>
        <begin position="1239"/>
        <end position="1250"/>
    </location>
</feature>
<feature type="region of interest" description="Disordered" evidence="4">
    <location>
        <begin position="1009"/>
        <end position="1061"/>
    </location>
</feature>
<feature type="compositionally biased region" description="Basic and acidic residues" evidence="4">
    <location>
        <begin position="733"/>
        <end position="753"/>
    </location>
</feature>
<evidence type="ECO:0000256" key="3">
    <source>
        <dbReference type="ARBA" id="ARBA00025740"/>
    </source>
</evidence>
<feature type="compositionally biased region" description="Polar residues" evidence="4">
    <location>
        <begin position="1482"/>
        <end position="1491"/>
    </location>
</feature>
<feature type="compositionally biased region" description="Basic residues" evidence="4">
    <location>
        <begin position="679"/>
        <end position="688"/>
    </location>
</feature>
<feature type="region of interest" description="Disordered" evidence="4">
    <location>
        <begin position="265"/>
        <end position="284"/>
    </location>
</feature>
<evidence type="ECO:0000313" key="6">
    <source>
        <dbReference type="Proteomes" id="UP000244488"/>
    </source>
</evidence>
<keyword evidence="2" id="KW-0677">Repeat</keyword>
<feature type="compositionally biased region" description="Basic and acidic residues" evidence="4">
    <location>
        <begin position="1880"/>
        <end position="1908"/>
    </location>
</feature>
<feature type="compositionally biased region" description="Basic and acidic residues" evidence="4">
    <location>
        <begin position="1445"/>
        <end position="1480"/>
    </location>
</feature>
<dbReference type="Gene3D" id="2.130.10.10">
    <property type="entry name" value="YVTN repeat-like/Quinoprotein amine dehydrogenase"/>
    <property type="match status" value="1"/>
</dbReference>
<feature type="compositionally biased region" description="Basic and acidic residues" evidence="4">
    <location>
        <begin position="712"/>
        <end position="723"/>
    </location>
</feature>
<sequence length="2285" mass="246187">MRVRPTRESGSEHFSSAPTMIPPPCEARRDGPPFLPKSRHQTSDESSESEENSPLLPPFQAAVTYVGTNADGSCLLVGTTEGFLVWTVQPLRCMYTCACGPVTLVEMLLRTSLVAVVGSGLSPTSSRRLLTLFNCRVTPPSVSTSSPCSACAQMPGESSLGLEAIKASLVLPDAVAALRLTPERLVAFLHREIHFFALHNLARLHVLRREQLVILEPVLPPHLQRRFPAETAVNFFRPAALATKALAETVAQAIASAETTEGYYGKLSREEQEEDEDEEEDEGALCGSVLNPAVVVGCPRRRAADRRHFRDRRQMGGSTLGACDREEAEENARKKKAVEAATEAAGRGKGGREGDAVCAVCWTPQHSFLAVPGSKRRSNSGTASSPSPVRCDATTRLPSVAASAPQSSILSSTFSSFSVSPPGVVFLFDLSSLRCLGWRTAHRHRLTAMNFHHSGSRLATLSSRGTLARVFSVPDLTAVATLRLSRPSPQGPLSLPLKRGVGASSRRRRPAGRGRFEYTLSTLSVSSSPSSPSSSPSASASRSPSLSSSARTSDAPDASARPKDRRVSLPQLEERPLESPPSPEGPSAASSEATPLSTGLLSPRDPSVASAEPALSDRNDPLFQDAPLSGAPPPSFRSSASASSSSSSSCSPPSSACSASSSSSPPSPHSSSVSVASAKQRRKSRRQTRREALRPATPTAKAGEAGSQQTATREEEGSGEAERPLTSAATVRLLKDDRRAARETPEEEHQKDQTEDEAGGLRVADDGRLETQEASDDARVQKKKENMAFADSLRETGEAFNEEAKETVSRDGKDSSSLCGMLRRQDPVKPLESHAATTSQPSSLHEAAAAITSSSRSQEKVSFPSSSPSLSSSPPLSSSSPPLSSSSPPLSSSSPSRSSSARASLFSSLLSPAPDPEAEETVARAHPDVSCPAAEAATSLWGSVSSSTSNRCRYSQHESPSSPLLPHTAAFSPSPSRYVAECVPLETDRGSDKRVSFVSSVFSFSSVASVSLPSSPSSAASRRRGSLPASRSASWALSGSRRRQECAATDRDSLQDSGRARVSASQGERLLVCSLLSTHPFLPLPQEAERDRRSGISAGRDSCSGERDETPEATTEARARADGGASGEDAKGLRRLRASKTQAANSEEERTEKRVPMVCRSSPGFRGDRDDRRGEDSKDKGEVQRTGEEARDEEEEPHEAEEEAKRERWKCEGGRCFSQAGDPEKERLFSSAEGSSRTRGKEGDKNDNRRKEKKEKANKKRKKRREESERRVSTLEAQEGDLSGAGAEKRRDEDAREREASTQKERSKKEKETEESTHEREGKREEPCPNAEWNCVGETDEMRAADAERDDEAEEGKTAKDKLQMAEALRGTAVPSVSRRSSQADGHYTLLFSPQKETKKEKRRRRRQSATGIQSASSSLPASASSSKLESRLPVESVKGTGQTSERKQSTKNEEESDRTTKEKTEETETEEQTKTDATHSVEASPTAGTGTSFASAYVLCDESASDFSGSSACSLAGETEEFECSQVLADAEETEEGVLISSTSVLVASAVPLSLKGSEHQTFERLSSSAAASSSSSSPSYRVSASPSEKVPPPDVYKASPVPQTGDAEAGSRKEERKEERNEERKEERKEEGRRHCGGAAGENSHELGTVFAGCVRLLRLKAETEKSPRERNVGGREAERKELRKENESSTSHVASSAEGRDAGSVSDGTGVFLWSRERQATTRARREASKTTEQKDVEAQESRTALACCLSRVEDFRRGDRDEEWMVLGREKKSGKKVTTREKGKSEASKWWGVLAAHPPPEAPLPSAPAVVEPPAYGGVYRRRELSEKRERSSWRGDTGGNLREEAIEGAENAEAKQRPENVTDEAGDPSSSMPFKDARCQRSETAETAETAERGRGERNERERRRERKCRKCQRQVAILMSQEACHAGAVAYERERGPRIPYIAFDAEGSLLTATSGDGWVYVFQLSSASASSLPRPSAVHTPQGHAFASFLSRTATEDNCRFSASSRETPFPLSSPDGVPCRPSMGAAANQVSAKETNVTEERHHSAVPPFSSPSFAASSTWTSPSFLSFSEDSNRRDKENARKEGDRRDAGSLSASLGSYATSAVSSLLSFFLPGSEALVEAQSCCCYLQLPHFKNRLSRQCVPMLLGAEPTSPELSPRPSARVSSVSDGVPSVFGGVSSGARERRIQVLVATYSGCAYLYEHEAENAHAVSAASRTTLASESACASSFPHWSQSATPSSSDRAHQGRKSAKSCCARMRREVILQTCNSGLFEDDASW</sequence>
<comment type="caution">
    <text evidence="5">The sequence shown here is derived from an EMBL/GenBank/DDBJ whole genome shotgun (WGS) entry which is preliminary data.</text>
</comment>
<feature type="compositionally biased region" description="Basic and acidic residues" evidence="4">
    <location>
        <begin position="1663"/>
        <end position="1690"/>
    </location>
</feature>
<feature type="region of interest" description="Disordered" evidence="4">
    <location>
        <begin position="371"/>
        <end position="392"/>
    </location>
</feature>
<evidence type="ECO:0000313" key="5">
    <source>
        <dbReference type="EMBL" id="PUA87197.1"/>
    </source>
</evidence>
<feature type="region of interest" description="Disordered" evidence="4">
    <location>
        <begin position="485"/>
        <end position="974"/>
    </location>
</feature>
<feature type="compositionally biased region" description="Low complexity" evidence="4">
    <location>
        <begin position="1009"/>
        <end position="1034"/>
    </location>
</feature>
<evidence type="ECO:0000256" key="1">
    <source>
        <dbReference type="ARBA" id="ARBA00022574"/>
    </source>
</evidence>
<feature type="compositionally biased region" description="Basic and acidic residues" evidence="4">
    <location>
        <begin position="1"/>
        <end position="11"/>
    </location>
</feature>
<feature type="compositionally biased region" description="Basic and acidic residues" evidence="4">
    <location>
        <begin position="763"/>
        <end position="814"/>
    </location>
</feature>
<feature type="compositionally biased region" description="Low complexity" evidence="4">
    <location>
        <begin position="2053"/>
        <end position="2073"/>
    </location>
</feature>
<dbReference type="PANTHER" id="PTHR11227">
    <property type="entry name" value="WD-REPEAT PROTEIN INTERACTING WITH PHOSPHOINOSIDES WIPI -RELATED"/>
    <property type="match status" value="1"/>
</dbReference>
<feature type="compositionally biased region" description="Low complexity" evidence="4">
    <location>
        <begin position="519"/>
        <end position="553"/>
    </location>
</feature>
<feature type="compositionally biased region" description="Basic and acidic residues" evidence="4">
    <location>
        <begin position="1355"/>
        <end position="1364"/>
    </location>
</feature>
<dbReference type="VEuPathDB" id="ToxoDB:TGBR9_242700"/>
<feature type="compositionally biased region" description="Basic and acidic residues" evidence="4">
    <location>
        <begin position="1166"/>
        <end position="1189"/>
    </location>
</feature>
<dbReference type="InterPro" id="IPR048720">
    <property type="entry name" value="PROPPIN"/>
</dbReference>
<feature type="compositionally biased region" description="Basic and acidic residues" evidence="4">
    <location>
        <begin position="1825"/>
        <end position="1838"/>
    </location>
</feature>
<feature type="region of interest" description="Disordered" evidence="4">
    <location>
        <begin position="1084"/>
        <end position="1491"/>
    </location>
</feature>
<feature type="compositionally biased region" description="Acidic residues" evidence="4">
    <location>
        <begin position="1190"/>
        <end position="1202"/>
    </location>
</feature>
<feature type="compositionally biased region" description="Low complexity" evidence="4">
    <location>
        <begin position="636"/>
        <end position="678"/>
    </location>
</feature>
<feature type="compositionally biased region" description="Basic and acidic residues" evidence="4">
    <location>
        <begin position="1287"/>
        <end position="1327"/>
    </location>
</feature>
<reference evidence="5 6" key="1">
    <citation type="journal article" date="2016" name="Nat. Commun.">
        <title>Local admixture of amplified and diversified secreted pathogenesis determinants shapes mosaic Toxoplasma gondii genomes.</title>
        <authorList>
            <person name="Lorenzi H."/>
            <person name="Khan A."/>
            <person name="Behnke M.S."/>
            <person name="Namasivayam S."/>
            <person name="Swapna L.S."/>
            <person name="Hadjithomas M."/>
            <person name="Karamycheva S."/>
            <person name="Pinney D."/>
            <person name="Brunk B.P."/>
            <person name="Ajioka J.W."/>
            <person name="Ajzenberg D."/>
            <person name="Boothroyd J.C."/>
            <person name="Boyle J.P."/>
            <person name="Darde M.L."/>
            <person name="Diaz-Miranda M.A."/>
            <person name="Dubey J.P."/>
            <person name="Fritz H.M."/>
            <person name="Gennari S.M."/>
            <person name="Gregory B.D."/>
            <person name="Kim K."/>
            <person name="Saeij J.P."/>
            <person name="Su C."/>
            <person name="White M.W."/>
            <person name="Zhu X.Q."/>
            <person name="Howe D.K."/>
            <person name="Rosenthal B.M."/>
            <person name="Grigg M.E."/>
            <person name="Parkinson J."/>
            <person name="Liu L."/>
            <person name="Kissinger J.C."/>
            <person name="Roos D.S."/>
            <person name="Sibley L.D."/>
        </authorList>
    </citation>
    <scope>NUCLEOTIDE SEQUENCE [LARGE SCALE GENOMIC DNA]</scope>
    <source>
        <strain evidence="5 6">TgCATBr9</strain>
    </source>
</reference>
<name>A0A2T6IPD3_TOXGO</name>
<accession>A0A2T6IPD3</accession>
<feature type="compositionally biased region" description="Polar residues" evidence="4">
    <location>
        <begin position="950"/>
        <end position="962"/>
    </location>
</feature>
<comment type="similarity">
    <text evidence="3">Belongs to the WD repeat PROPPIN family.</text>
</comment>
<feature type="compositionally biased region" description="Basic and acidic residues" evidence="4">
    <location>
        <begin position="1611"/>
        <end position="1636"/>
    </location>
</feature>
<feature type="compositionally biased region" description="Basic and acidic residues" evidence="4">
    <location>
        <begin position="1103"/>
        <end position="1121"/>
    </location>
</feature>
<feature type="compositionally biased region" description="Low complexity" evidence="4">
    <location>
        <begin position="939"/>
        <end position="949"/>
    </location>
</feature>
<feature type="compositionally biased region" description="Low complexity" evidence="4">
    <location>
        <begin position="862"/>
        <end position="912"/>
    </location>
</feature>
<feature type="compositionally biased region" description="Low complexity" evidence="4">
    <location>
        <begin position="1415"/>
        <end position="1428"/>
    </location>
</feature>
<feature type="compositionally biased region" description="Low complexity" evidence="4">
    <location>
        <begin position="1568"/>
        <end position="1589"/>
    </location>
</feature>
<dbReference type="InterPro" id="IPR036322">
    <property type="entry name" value="WD40_repeat_dom_sf"/>
</dbReference>
<feature type="compositionally biased region" description="Basic residues" evidence="4">
    <location>
        <begin position="1251"/>
        <end position="1264"/>
    </location>
</feature>
<feature type="compositionally biased region" description="Basic and acidic residues" evidence="4">
    <location>
        <begin position="1203"/>
        <end position="1213"/>
    </location>
</feature>
<feature type="region of interest" description="Disordered" evidence="4">
    <location>
        <begin position="1556"/>
        <end position="1650"/>
    </location>
</feature>